<evidence type="ECO:0000313" key="4">
    <source>
        <dbReference type="EMBL" id="GGM71328.1"/>
    </source>
</evidence>
<dbReference type="SUPFAM" id="SSF53474">
    <property type="entry name" value="alpha/beta-Hydrolases"/>
    <property type="match status" value="1"/>
</dbReference>
<evidence type="ECO:0000256" key="1">
    <source>
        <dbReference type="ARBA" id="ARBA00022801"/>
    </source>
</evidence>
<dbReference type="InterPro" id="IPR000073">
    <property type="entry name" value="AB_hydrolase_1"/>
</dbReference>
<dbReference type="Pfam" id="PF00561">
    <property type="entry name" value="Abhydrolase_1"/>
    <property type="match status" value="1"/>
</dbReference>
<dbReference type="Gene3D" id="3.40.50.1820">
    <property type="entry name" value="alpha/beta hydrolase"/>
    <property type="match status" value="1"/>
</dbReference>
<dbReference type="EMBL" id="BMMK01000026">
    <property type="protein sequence ID" value="GGM71328.1"/>
    <property type="molecule type" value="Genomic_DNA"/>
</dbReference>
<dbReference type="GO" id="GO:0016787">
    <property type="term" value="F:hydrolase activity"/>
    <property type="evidence" value="ECO:0007669"/>
    <property type="project" value="UniProtKB-KW"/>
</dbReference>
<dbReference type="InterPro" id="IPR000639">
    <property type="entry name" value="Epox_hydrolase-like"/>
</dbReference>
<proteinExistence type="predicted"/>
<comment type="caution">
    <text evidence="4">The sequence shown here is derived from an EMBL/GenBank/DDBJ whole genome shotgun (WGS) entry which is preliminary data.</text>
</comment>
<feature type="region of interest" description="Disordered" evidence="2">
    <location>
        <begin position="1"/>
        <end position="21"/>
    </location>
</feature>
<keyword evidence="5" id="KW-1185">Reference proteome</keyword>
<sequence>MQQSAADQLRQLPFSTGEETRSRLPGMEIRLGELTFDVLVGGPEDGNPVLLLHGFPETAQSWDLVTTELNRAGLRTIAPNQRGYSPGARPTDVDAYRMHHIVGDALGILDALNIQSAHVVGHDWGAVVAWSLAIGQPDRVRSLVAISVPHPNAFSWAYHNDPDQQERSWYISFFRQEGKAEEKLLADDAQVLRRAFDPLPDERIAPHLAAMREPGALTAALNWYRASNLDEVSLPPVEVPTTYVWSDGDRALGPAGAMRCGDHVTGPYRAVELAGVSHWIPDERPDAVVEAVLDRVG</sequence>
<dbReference type="PRINTS" id="PR00412">
    <property type="entry name" value="EPOXHYDRLASE"/>
</dbReference>
<evidence type="ECO:0000259" key="3">
    <source>
        <dbReference type="Pfam" id="PF00561"/>
    </source>
</evidence>
<evidence type="ECO:0000313" key="5">
    <source>
        <dbReference type="Proteomes" id="UP000637578"/>
    </source>
</evidence>
<name>A0A8J3CI84_9PSEU</name>
<organism evidence="4 5">
    <name type="scientific">Longimycelium tulufanense</name>
    <dbReference type="NCBI Taxonomy" id="907463"/>
    <lineage>
        <taxon>Bacteria</taxon>
        <taxon>Bacillati</taxon>
        <taxon>Actinomycetota</taxon>
        <taxon>Actinomycetes</taxon>
        <taxon>Pseudonocardiales</taxon>
        <taxon>Pseudonocardiaceae</taxon>
        <taxon>Longimycelium</taxon>
    </lineage>
</organism>
<gene>
    <name evidence="4" type="ORF">GCM10012275_47200</name>
</gene>
<reference evidence="4" key="2">
    <citation type="submission" date="2020-09" db="EMBL/GenBank/DDBJ databases">
        <authorList>
            <person name="Sun Q."/>
            <person name="Zhou Y."/>
        </authorList>
    </citation>
    <scope>NUCLEOTIDE SEQUENCE</scope>
    <source>
        <strain evidence="4">CGMCC 4.5737</strain>
    </source>
</reference>
<evidence type="ECO:0000256" key="2">
    <source>
        <dbReference type="SAM" id="MobiDB-lite"/>
    </source>
</evidence>
<dbReference type="Proteomes" id="UP000637578">
    <property type="component" value="Unassembled WGS sequence"/>
</dbReference>
<protein>
    <submittedName>
        <fullName evidence="4">Epoxide hydrolase</fullName>
    </submittedName>
</protein>
<dbReference type="AlphaFoldDB" id="A0A8J3CI84"/>
<reference evidence="4" key="1">
    <citation type="journal article" date="2014" name="Int. J. Syst. Evol. Microbiol.">
        <title>Complete genome sequence of Corynebacterium casei LMG S-19264T (=DSM 44701T), isolated from a smear-ripened cheese.</title>
        <authorList>
            <consortium name="US DOE Joint Genome Institute (JGI-PGF)"/>
            <person name="Walter F."/>
            <person name="Albersmeier A."/>
            <person name="Kalinowski J."/>
            <person name="Ruckert C."/>
        </authorList>
    </citation>
    <scope>NUCLEOTIDE SEQUENCE</scope>
    <source>
        <strain evidence="4">CGMCC 4.5737</strain>
    </source>
</reference>
<dbReference type="PANTHER" id="PTHR43329">
    <property type="entry name" value="EPOXIDE HYDROLASE"/>
    <property type="match status" value="1"/>
</dbReference>
<dbReference type="InterPro" id="IPR029058">
    <property type="entry name" value="AB_hydrolase_fold"/>
</dbReference>
<accession>A0A8J3CI84</accession>
<feature type="domain" description="AB hydrolase-1" evidence="3">
    <location>
        <begin position="47"/>
        <end position="284"/>
    </location>
</feature>
<keyword evidence="1 4" id="KW-0378">Hydrolase</keyword>